<comment type="caution">
    <text evidence="2">The sequence shown here is derived from an EMBL/GenBank/DDBJ whole genome shotgun (WGS) entry which is preliminary data.</text>
</comment>
<proteinExistence type="inferred from homology"/>
<accession>A0AAW0L7H8</accession>
<gene>
    <name evidence="2" type="primary">CER26_1</name>
    <name evidence="2" type="ORF">CFP56_007416</name>
</gene>
<evidence type="ECO:0000313" key="3">
    <source>
        <dbReference type="Proteomes" id="UP000237347"/>
    </source>
</evidence>
<reference evidence="2 3" key="1">
    <citation type="journal article" date="2018" name="Sci. Data">
        <title>The draft genome sequence of cork oak.</title>
        <authorList>
            <person name="Ramos A.M."/>
            <person name="Usie A."/>
            <person name="Barbosa P."/>
            <person name="Barros P.M."/>
            <person name="Capote T."/>
            <person name="Chaves I."/>
            <person name="Simoes F."/>
            <person name="Abreu I."/>
            <person name="Carrasquinho I."/>
            <person name="Faro C."/>
            <person name="Guimaraes J.B."/>
            <person name="Mendonca D."/>
            <person name="Nobrega F."/>
            <person name="Rodrigues L."/>
            <person name="Saibo N.J.M."/>
            <person name="Varela M.C."/>
            <person name="Egas C."/>
            <person name="Matos J."/>
            <person name="Miguel C.M."/>
            <person name="Oliveira M.M."/>
            <person name="Ricardo C.P."/>
            <person name="Goncalves S."/>
        </authorList>
    </citation>
    <scope>NUCLEOTIDE SEQUENCE [LARGE SCALE GENOMIC DNA]</scope>
    <source>
        <strain evidence="3">cv. HL8</strain>
    </source>
</reference>
<comment type="similarity">
    <text evidence="1">Belongs to the plant acyltransferase family.</text>
</comment>
<keyword evidence="3" id="KW-1185">Reference proteome</keyword>
<dbReference type="EMBL" id="PKMF04000149">
    <property type="protein sequence ID" value="KAK7846863.1"/>
    <property type="molecule type" value="Genomic_DNA"/>
</dbReference>
<evidence type="ECO:0000313" key="2">
    <source>
        <dbReference type="EMBL" id="KAK7846863.1"/>
    </source>
</evidence>
<dbReference type="Proteomes" id="UP000237347">
    <property type="component" value="Unassembled WGS sequence"/>
</dbReference>
<dbReference type="AlphaFoldDB" id="A0AAW0L7H8"/>
<protein>
    <submittedName>
        <fullName evidence="2">Protein eceriferum 26</fullName>
    </submittedName>
</protein>
<sequence>MGMVSNIKLSTVVPATVSDENNVHELTNMDLVMKLHYIHGVYFFTSEAVQGLSIQDLKKPMFPLLDLYFIASGRVRRSETGRPFIKCNDSGVRIVEAKSDKTIDEALAMEDHSFHHGLAYHQALGPDLSFSPLVFIQVPPLNSFGHLLYSSCSNLFPTFSVYCMNL</sequence>
<evidence type="ECO:0000256" key="1">
    <source>
        <dbReference type="ARBA" id="ARBA00009861"/>
    </source>
</evidence>
<dbReference type="Gene3D" id="3.30.559.10">
    <property type="entry name" value="Chloramphenicol acetyltransferase-like domain"/>
    <property type="match status" value="1"/>
</dbReference>
<dbReference type="GO" id="GO:0016747">
    <property type="term" value="F:acyltransferase activity, transferring groups other than amino-acyl groups"/>
    <property type="evidence" value="ECO:0007669"/>
    <property type="project" value="TreeGrafter"/>
</dbReference>
<dbReference type="InterPro" id="IPR050317">
    <property type="entry name" value="Plant_Fungal_Acyltransferase"/>
</dbReference>
<dbReference type="PANTHER" id="PTHR31642">
    <property type="entry name" value="TRICHOTHECENE 3-O-ACETYLTRANSFERASE"/>
    <property type="match status" value="1"/>
</dbReference>
<name>A0AAW0L7H8_QUESU</name>
<dbReference type="InterPro" id="IPR023213">
    <property type="entry name" value="CAT-like_dom_sf"/>
</dbReference>
<organism evidence="2 3">
    <name type="scientific">Quercus suber</name>
    <name type="common">Cork oak</name>
    <dbReference type="NCBI Taxonomy" id="58331"/>
    <lineage>
        <taxon>Eukaryota</taxon>
        <taxon>Viridiplantae</taxon>
        <taxon>Streptophyta</taxon>
        <taxon>Embryophyta</taxon>
        <taxon>Tracheophyta</taxon>
        <taxon>Spermatophyta</taxon>
        <taxon>Magnoliopsida</taxon>
        <taxon>eudicotyledons</taxon>
        <taxon>Gunneridae</taxon>
        <taxon>Pentapetalae</taxon>
        <taxon>rosids</taxon>
        <taxon>fabids</taxon>
        <taxon>Fagales</taxon>
        <taxon>Fagaceae</taxon>
        <taxon>Quercus</taxon>
    </lineage>
</organism>
<dbReference type="PANTHER" id="PTHR31642:SF259">
    <property type="entry name" value="PROTEIN ECERIFERUM 2"/>
    <property type="match status" value="1"/>
</dbReference>
<dbReference type="Pfam" id="PF02458">
    <property type="entry name" value="Transferase"/>
    <property type="match status" value="1"/>
</dbReference>